<dbReference type="GO" id="GO:0044545">
    <property type="term" value="C:NSL complex"/>
    <property type="evidence" value="ECO:0007669"/>
    <property type="project" value="TreeGrafter"/>
</dbReference>
<dbReference type="EMBL" id="JASPKY010000145">
    <property type="protein sequence ID" value="KAK9730598.1"/>
    <property type="molecule type" value="Genomic_DNA"/>
</dbReference>
<protein>
    <submittedName>
        <fullName evidence="3">Uncharacterized protein</fullName>
    </submittedName>
</protein>
<proteinExistence type="predicted"/>
<evidence type="ECO:0000256" key="2">
    <source>
        <dbReference type="SAM" id="Phobius"/>
    </source>
</evidence>
<dbReference type="Proteomes" id="UP001458880">
    <property type="component" value="Unassembled WGS sequence"/>
</dbReference>
<feature type="transmembrane region" description="Helical" evidence="2">
    <location>
        <begin position="121"/>
        <end position="142"/>
    </location>
</feature>
<keyword evidence="2" id="KW-1133">Transmembrane helix</keyword>
<gene>
    <name evidence="3" type="ORF">QE152_g14445</name>
</gene>
<feature type="region of interest" description="Disordered" evidence="1">
    <location>
        <begin position="1"/>
        <end position="47"/>
    </location>
</feature>
<dbReference type="GO" id="GO:0035035">
    <property type="term" value="F:histone acetyltransferase binding"/>
    <property type="evidence" value="ECO:0007669"/>
    <property type="project" value="TreeGrafter"/>
</dbReference>
<comment type="caution">
    <text evidence="3">The sequence shown here is derived from an EMBL/GenBank/DDBJ whole genome shotgun (WGS) entry which is preliminary data.</text>
</comment>
<dbReference type="PANTHER" id="PTHR22443:SF18">
    <property type="entry name" value="NON-SPECIFIC LETHAL 1, ISOFORM M"/>
    <property type="match status" value="1"/>
</dbReference>
<evidence type="ECO:0000313" key="4">
    <source>
        <dbReference type="Proteomes" id="UP001458880"/>
    </source>
</evidence>
<evidence type="ECO:0000256" key="1">
    <source>
        <dbReference type="SAM" id="MobiDB-lite"/>
    </source>
</evidence>
<keyword evidence="2" id="KW-0472">Membrane</keyword>
<reference evidence="3 4" key="1">
    <citation type="journal article" date="2024" name="BMC Genomics">
        <title>De novo assembly and annotation of Popillia japonica's genome with initial clues to its potential as an invasive pest.</title>
        <authorList>
            <person name="Cucini C."/>
            <person name="Boschi S."/>
            <person name="Funari R."/>
            <person name="Cardaioli E."/>
            <person name="Iannotti N."/>
            <person name="Marturano G."/>
            <person name="Paoli F."/>
            <person name="Bruttini M."/>
            <person name="Carapelli A."/>
            <person name="Frati F."/>
            <person name="Nardi F."/>
        </authorList>
    </citation>
    <scope>NUCLEOTIDE SEQUENCE [LARGE SCALE GENOMIC DNA]</scope>
    <source>
        <strain evidence="3">DMR45628</strain>
    </source>
</reference>
<organism evidence="3 4">
    <name type="scientific">Popillia japonica</name>
    <name type="common">Japanese beetle</name>
    <dbReference type="NCBI Taxonomy" id="7064"/>
    <lineage>
        <taxon>Eukaryota</taxon>
        <taxon>Metazoa</taxon>
        <taxon>Ecdysozoa</taxon>
        <taxon>Arthropoda</taxon>
        <taxon>Hexapoda</taxon>
        <taxon>Insecta</taxon>
        <taxon>Pterygota</taxon>
        <taxon>Neoptera</taxon>
        <taxon>Endopterygota</taxon>
        <taxon>Coleoptera</taxon>
        <taxon>Polyphaga</taxon>
        <taxon>Scarabaeiformia</taxon>
        <taxon>Scarabaeidae</taxon>
        <taxon>Rutelinae</taxon>
        <taxon>Popillia</taxon>
    </lineage>
</organism>
<feature type="compositionally biased region" description="Polar residues" evidence="1">
    <location>
        <begin position="18"/>
        <end position="27"/>
    </location>
</feature>
<keyword evidence="2" id="KW-0812">Transmembrane</keyword>
<accession>A0AAW1L946</accession>
<name>A0AAW1L946_POPJA</name>
<evidence type="ECO:0000313" key="3">
    <source>
        <dbReference type="EMBL" id="KAK9730598.1"/>
    </source>
</evidence>
<sequence>MDVVASPNLRLGIPNPPAQRTVQTNPIEGQLPGASPTSSKTTESPVNGSVGATCTEYQCARTRPLTNFRKRKLLQTNGLHAVSKKAARPSTIRCGCVKPNVPCALCTGRTDPTHPRDPMEYLINLNGYLCWIPAFILCFHYLKIVLPAFI</sequence>
<dbReference type="InterPro" id="IPR026180">
    <property type="entry name" value="NSL1"/>
</dbReference>
<dbReference type="AlphaFoldDB" id="A0AAW1L946"/>
<dbReference type="PANTHER" id="PTHR22443">
    <property type="entry name" value="NON-SPECIFIC LETHAL 1, ISOFORM M"/>
    <property type="match status" value="1"/>
</dbReference>
<feature type="compositionally biased region" description="Polar residues" evidence="1">
    <location>
        <begin position="35"/>
        <end position="47"/>
    </location>
</feature>
<keyword evidence="4" id="KW-1185">Reference proteome</keyword>